<gene>
    <name evidence="1" type="ORF">A5CPYCFAH4_05470</name>
</gene>
<proteinExistence type="predicted"/>
<organism evidence="1 2">
    <name type="scientific">Alistipes onderdonkii subsp. vulgaris</name>
    <dbReference type="NCBI Taxonomy" id="2585117"/>
    <lineage>
        <taxon>Bacteria</taxon>
        <taxon>Pseudomonadati</taxon>
        <taxon>Bacteroidota</taxon>
        <taxon>Bacteroidia</taxon>
        <taxon>Bacteroidales</taxon>
        <taxon>Rikenellaceae</taxon>
        <taxon>Alistipes</taxon>
    </lineage>
</organism>
<sequence>MDPFVDMCNGRSVIITHILLWYFRQATNVEIIAAIFNEYKIITSFRCSLLLNDL</sequence>
<reference evidence="1 2" key="1">
    <citation type="journal article" date="2020" name="Int. J. Syst. Evol. Microbiol.">
        <title>Alistipes communis sp. nov., Alistipes dispar sp. nov. and Alistipes onderdonkii subsp. vulgaris subsp. nov., isolated from human faeces, and creation of Alistipes onderdonkii subsp. onderdonkii subsp. nov.</title>
        <authorList>
            <person name="Sakamoto M."/>
            <person name="Ikeyama N."/>
            <person name="Ogata Y."/>
            <person name="Suda W."/>
            <person name="Iino T."/>
            <person name="Hattori M."/>
            <person name="Ohkuma M."/>
        </authorList>
    </citation>
    <scope>NUCLEOTIDE SEQUENCE [LARGE SCALE GENOMIC DNA]</scope>
    <source>
        <strain evidence="1 2">5CPYCFAH4</strain>
    </source>
</reference>
<evidence type="ECO:0000313" key="1">
    <source>
        <dbReference type="EMBL" id="BBL08323.1"/>
    </source>
</evidence>
<keyword evidence="2" id="KW-1185">Reference proteome</keyword>
<name>A0ACA8QUD6_9BACT</name>
<dbReference type="Proteomes" id="UP000317465">
    <property type="component" value="Chromosome"/>
</dbReference>
<protein>
    <submittedName>
        <fullName evidence="1">Uncharacterized protein</fullName>
    </submittedName>
</protein>
<evidence type="ECO:0000313" key="2">
    <source>
        <dbReference type="Proteomes" id="UP000317465"/>
    </source>
</evidence>
<dbReference type="EMBL" id="AP019737">
    <property type="protein sequence ID" value="BBL08323.1"/>
    <property type="molecule type" value="Genomic_DNA"/>
</dbReference>
<accession>A0ACA8QUD6</accession>